<sequence>MRSSGHRIDFDVVVSKSPMKGLCVKVEAMSKSAWTKKDHIDNIFKKEEHAEFDESDTHVLERLNTSTGNPVKEILLKLNIPDHKLILTDSNVTPTKHGRMIKPYSPPCFIDNCFNMGYLKMEVKVPDSS</sequence>
<accession>A0ABQ5FKZ6</accession>
<reference evidence="1" key="1">
    <citation type="journal article" date="2022" name="Int. J. Mol. Sci.">
        <title>Draft Genome of Tanacetum Coccineum: Genomic Comparison of Closely Related Tanacetum-Family Plants.</title>
        <authorList>
            <person name="Yamashiro T."/>
            <person name="Shiraishi A."/>
            <person name="Nakayama K."/>
            <person name="Satake H."/>
        </authorList>
    </citation>
    <scope>NUCLEOTIDE SEQUENCE</scope>
</reference>
<protein>
    <submittedName>
        <fullName evidence="1">Uncharacterized protein</fullName>
    </submittedName>
</protein>
<organism evidence="1 2">
    <name type="scientific">Tanacetum coccineum</name>
    <dbReference type="NCBI Taxonomy" id="301880"/>
    <lineage>
        <taxon>Eukaryota</taxon>
        <taxon>Viridiplantae</taxon>
        <taxon>Streptophyta</taxon>
        <taxon>Embryophyta</taxon>
        <taxon>Tracheophyta</taxon>
        <taxon>Spermatophyta</taxon>
        <taxon>Magnoliopsida</taxon>
        <taxon>eudicotyledons</taxon>
        <taxon>Gunneridae</taxon>
        <taxon>Pentapetalae</taxon>
        <taxon>asterids</taxon>
        <taxon>campanulids</taxon>
        <taxon>Asterales</taxon>
        <taxon>Asteraceae</taxon>
        <taxon>Asteroideae</taxon>
        <taxon>Anthemideae</taxon>
        <taxon>Anthemidinae</taxon>
        <taxon>Tanacetum</taxon>
    </lineage>
</organism>
<proteinExistence type="predicted"/>
<evidence type="ECO:0000313" key="1">
    <source>
        <dbReference type="EMBL" id="GJT63977.1"/>
    </source>
</evidence>
<name>A0ABQ5FKZ6_9ASTR</name>
<dbReference type="EMBL" id="BQNB010017505">
    <property type="protein sequence ID" value="GJT63977.1"/>
    <property type="molecule type" value="Genomic_DNA"/>
</dbReference>
<keyword evidence="2" id="KW-1185">Reference proteome</keyword>
<reference evidence="1" key="2">
    <citation type="submission" date="2022-01" db="EMBL/GenBank/DDBJ databases">
        <authorList>
            <person name="Yamashiro T."/>
            <person name="Shiraishi A."/>
            <person name="Satake H."/>
            <person name="Nakayama K."/>
        </authorList>
    </citation>
    <scope>NUCLEOTIDE SEQUENCE</scope>
</reference>
<gene>
    <name evidence="1" type="ORF">Tco_1015457</name>
</gene>
<comment type="caution">
    <text evidence="1">The sequence shown here is derived from an EMBL/GenBank/DDBJ whole genome shotgun (WGS) entry which is preliminary data.</text>
</comment>
<evidence type="ECO:0000313" key="2">
    <source>
        <dbReference type="Proteomes" id="UP001151760"/>
    </source>
</evidence>
<dbReference type="Proteomes" id="UP001151760">
    <property type="component" value="Unassembled WGS sequence"/>
</dbReference>